<dbReference type="PATRIC" id="fig|52689.4.peg.2551"/>
<reference evidence="3" key="1">
    <citation type="submission" date="2015-07" db="EMBL/GenBank/DDBJ databases">
        <title>Draft genome sequence of Acetobacterium bakii DSM 8293, a potential psychrophilic chemical producer through syngas fermentation.</title>
        <authorList>
            <person name="Song Y."/>
            <person name="Hwang S."/>
            <person name="Cho B.-K."/>
        </authorList>
    </citation>
    <scope>NUCLEOTIDE SEQUENCE [LARGE SCALE GENOMIC DNA]</scope>
    <source>
        <strain evidence="3">DSM 8239</strain>
    </source>
</reference>
<organism evidence="2 3">
    <name type="scientific">Acetobacterium bakii</name>
    <dbReference type="NCBI Taxonomy" id="52689"/>
    <lineage>
        <taxon>Bacteria</taxon>
        <taxon>Bacillati</taxon>
        <taxon>Bacillota</taxon>
        <taxon>Clostridia</taxon>
        <taxon>Eubacteriales</taxon>
        <taxon>Eubacteriaceae</taxon>
        <taxon>Acetobacterium</taxon>
    </lineage>
</organism>
<dbReference type="STRING" id="52689.AKG39_15155"/>
<dbReference type="EMBL" id="LGYO01000041">
    <property type="protein sequence ID" value="KNZ40904.1"/>
    <property type="molecule type" value="Genomic_DNA"/>
</dbReference>
<dbReference type="InterPro" id="IPR021529">
    <property type="entry name" value="DUF2798"/>
</dbReference>
<dbReference type="AlphaFoldDB" id="A0A0L6TXB5"/>
<keyword evidence="1" id="KW-1133">Transmembrane helix</keyword>
<feature type="transmembrane region" description="Helical" evidence="1">
    <location>
        <begin position="111"/>
        <end position="130"/>
    </location>
</feature>
<dbReference type="RefSeq" id="WP_050741251.1">
    <property type="nucleotide sequence ID" value="NZ_LGYO01000041.1"/>
</dbReference>
<proteinExistence type="predicted"/>
<evidence type="ECO:0000313" key="3">
    <source>
        <dbReference type="Proteomes" id="UP000036873"/>
    </source>
</evidence>
<comment type="caution">
    <text evidence="2">The sequence shown here is derived from an EMBL/GenBank/DDBJ whole genome shotgun (WGS) entry which is preliminary data.</text>
</comment>
<feature type="transmembrane region" description="Helical" evidence="1">
    <location>
        <begin position="79"/>
        <end position="99"/>
    </location>
</feature>
<sequence length="142" mass="15970">MNSKQNFFFTLTYSIFISIVLTFFMTAVFVGFTDGFSEAYLSGVVISIVVSTVLSFLVSPILERTILKDQDITKIRMMVFNFLLAIALTAGVTFCILLLSSGLFPGFLVHWLKTWLVAAVMCFILIELTVERFQQLTVSVIK</sequence>
<dbReference type="Proteomes" id="UP000036873">
    <property type="component" value="Unassembled WGS sequence"/>
</dbReference>
<evidence type="ECO:0000313" key="2">
    <source>
        <dbReference type="EMBL" id="KNZ40904.1"/>
    </source>
</evidence>
<accession>A0A0L6TXB5</accession>
<evidence type="ECO:0008006" key="4">
    <source>
        <dbReference type="Google" id="ProtNLM"/>
    </source>
</evidence>
<name>A0A0L6TXB5_9FIRM</name>
<protein>
    <recommendedName>
        <fullName evidence="4">DUF2798 domain-containing protein</fullName>
    </recommendedName>
</protein>
<feature type="transmembrane region" description="Helical" evidence="1">
    <location>
        <begin position="7"/>
        <end position="33"/>
    </location>
</feature>
<dbReference type="Pfam" id="PF11391">
    <property type="entry name" value="DUF2798"/>
    <property type="match status" value="2"/>
</dbReference>
<gene>
    <name evidence="2" type="ORF">AKG39_15155</name>
</gene>
<keyword evidence="1" id="KW-0472">Membrane</keyword>
<keyword evidence="1" id="KW-0812">Transmembrane</keyword>
<feature type="transmembrane region" description="Helical" evidence="1">
    <location>
        <begin position="39"/>
        <end position="58"/>
    </location>
</feature>
<keyword evidence="3" id="KW-1185">Reference proteome</keyword>
<evidence type="ECO:0000256" key="1">
    <source>
        <dbReference type="SAM" id="Phobius"/>
    </source>
</evidence>